<reference evidence="12" key="2">
    <citation type="journal article" date="2014" name="ISME J.">
        <title>Microbial stratification in low pH oxic and suboxic macroscopic growths along an acid mine drainage.</title>
        <authorList>
            <person name="Mendez-Garcia C."/>
            <person name="Mesa V."/>
            <person name="Sprenger R.R."/>
            <person name="Richter M."/>
            <person name="Diez M.S."/>
            <person name="Solano J."/>
            <person name="Bargiela R."/>
            <person name="Golyshina O.V."/>
            <person name="Manteca A."/>
            <person name="Ramos J.L."/>
            <person name="Gallego J.R."/>
            <person name="Llorente I."/>
            <person name="Martins Dos Santos V.A."/>
            <person name="Jensen O.N."/>
            <person name="Pelaez A.I."/>
            <person name="Sanchez J."/>
            <person name="Ferrer M."/>
        </authorList>
    </citation>
    <scope>NUCLEOTIDE SEQUENCE</scope>
</reference>
<dbReference type="GO" id="GO:0006431">
    <property type="term" value="P:methionyl-tRNA aminoacylation"/>
    <property type="evidence" value="ECO:0007669"/>
    <property type="project" value="TreeGrafter"/>
</dbReference>
<comment type="catalytic activity">
    <reaction evidence="10">
        <text>tRNA(Met) + L-methionine + ATP = L-methionyl-tRNA(Met) + AMP + diphosphate</text>
        <dbReference type="Rhea" id="RHEA:13481"/>
        <dbReference type="Rhea" id="RHEA-COMP:9667"/>
        <dbReference type="Rhea" id="RHEA-COMP:9698"/>
        <dbReference type="ChEBI" id="CHEBI:30616"/>
        <dbReference type="ChEBI" id="CHEBI:33019"/>
        <dbReference type="ChEBI" id="CHEBI:57844"/>
        <dbReference type="ChEBI" id="CHEBI:78442"/>
        <dbReference type="ChEBI" id="CHEBI:78530"/>
        <dbReference type="ChEBI" id="CHEBI:456215"/>
        <dbReference type="EC" id="6.1.1.10"/>
    </reaction>
</comment>
<dbReference type="Gene3D" id="2.20.28.20">
    <property type="entry name" value="Methionyl-tRNA synthetase, Zn-domain"/>
    <property type="match status" value="1"/>
</dbReference>
<dbReference type="AlphaFoldDB" id="T1A040"/>
<evidence type="ECO:0000313" key="12">
    <source>
        <dbReference type="EMBL" id="EQD35170.1"/>
    </source>
</evidence>
<evidence type="ECO:0000256" key="7">
    <source>
        <dbReference type="ARBA" id="ARBA00022917"/>
    </source>
</evidence>
<keyword evidence="3" id="KW-0963">Cytoplasm</keyword>
<dbReference type="FunFam" id="2.20.28.20:FF:000001">
    <property type="entry name" value="Methionine--tRNA ligase"/>
    <property type="match status" value="1"/>
</dbReference>
<feature type="domain" description="Methionyl/Leucyl tRNA synthetase" evidence="11">
    <location>
        <begin position="1"/>
        <end position="213"/>
    </location>
</feature>
<evidence type="ECO:0000256" key="6">
    <source>
        <dbReference type="ARBA" id="ARBA00022840"/>
    </source>
</evidence>
<protein>
    <recommendedName>
        <fullName evidence="2">methionine--tRNA ligase</fullName>
        <ecNumber evidence="2">6.1.1.10</ecNumber>
    </recommendedName>
    <alternativeName>
        <fullName evidence="9">Methionyl-tRNA synthetase</fullName>
    </alternativeName>
</protein>
<dbReference type="PANTHER" id="PTHR45765">
    <property type="entry name" value="METHIONINE--TRNA LIGASE"/>
    <property type="match status" value="1"/>
</dbReference>
<evidence type="ECO:0000256" key="4">
    <source>
        <dbReference type="ARBA" id="ARBA00022598"/>
    </source>
</evidence>
<keyword evidence="5" id="KW-0547">Nucleotide-binding</keyword>
<dbReference type="GO" id="GO:0004825">
    <property type="term" value="F:methionine-tRNA ligase activity"/>
    <property type="evidence" value="ECO:0007669"/>
    <property type="project" value="UniProtKB-EC"/>
</dbReference>
<evidence type="ECO:0000256" key="1">
    <source>
        <dbReference type="ARBA" id="ARBA00004496"/>
    </source>
</evidence>
<evidence type="ECO:0000256" key="10">
    <source>
        <dbReference type="ARBA" id="ARBA00047364"/>
    </source>
</evidence>
<evidence type="ECO:0000256" key="9">
    <source>
        <dbReference type="ARBA" id="ARBA00030904"/>
    </source>
</evidence>
<sequence>MQGDRVSFVCADDAHGTPIMLKAEAEGVRPETLIEGMRAEHERDLGRFAISFDHYHSTHSPENQELVLAFYHHLAEGGHLRIRTIRQMYDPKARLFLPDRYIRGTCPRCGTPDQYGDSCENCGASYDPTDLISPRSSLTGLAPEARETEHVFVRLENFKELLETFVHQGSLDRGVQRKLDEWLASGLRDWDITRDAPYFGFPIPNRPDQYFYV</sequence>
<keyword evidence="7" id="KW-0648">Protein biosynthesis</keyword>
<comment type="subcellular location">
    <subcellularLocation>
        <location evidence="1">Cytoplasm</location>
    </subcellularLocation>
</comment>
<evidence type="ECO:0000259" key="11">
    <source>
        <dbReference type="Pfam" id="PF09334"/>
    </source>
</evidence>
<dbReference type="InterPro" id="IPR014729">
    <property type="entry name" value="Rossmann-like_a/b/a_fold"/>
</dbReference>
<dbReference type="Gene3D" id="3.40.50.620">
    <property type="entry name" value="HUPs"/>
    <property type="match status" value="1"/>
</dbReference>
<proteinExistence type="predicted"/>
<evidence type="ECO:0000256" key="3">
    <source>
        <dbReference type="ARBA" id="ARBA00022490"/>
    </source>
</evidence>
<dbReference type="InterPro" id="IPR015413">
    <property type="entry name" value="Methionyl/Leucyl_tRNA_Synth"/>
</dbReference>
<name>T1A040_9ZZZZ</name>
<dbReference type="GO" id="GO:0005524">
    <property type="term" value="F:ATP binding"/>
    <property type="evidence" value="ECO:0007669"/>
    <property type="project" value="UniProtKB-KW"/>
</dbReference>
<gene>
    <name evidence="12" type="ORF">B2A_12520</name>
</gene>
<keyword evidence="6" id="KW-0067">ATP-binding</keyword>
<keyword evidence="4" id="KW-0436">Ligase</keyword>
<reference evidence="12" key="1">
    <citation type="submission" date="2013-08" db="EMBL/GenBank/DDBJ databases">
        <authorList>
            <person name="Mendez C."/>
            <person name="Richter M."/>
            <person name="Ferrer M."/>
            <person name="Sanchez J."/>
        </authorList>
    </citation>
    <scope>NUCLEOTIDE SEQUENCE</scope>
</reference>
<evidence type="ECO:0000256" key="2">
    <source>
        <dbReference type="ARBA" id="ARBA00012838"/>
    </source>
</evidence>
<dbReference type="SUPFAM" id="SSF52374">
    <property type="entry name" value="Nucleotidylyl transferase"/>
    <property type="match status" value="1"/>
</dbReference>
<dbReference type="SUPFAM" id="SSF57770">
    <property type="entry name" value="Methionyl-tRNA synthetase (MetRS), Zn-domain"/>
    <property type="match status" value="1"/>
</dbReference>
<evidence type="ECO:0000256" key="5">
    <source>
        <dbReference type="ARBA" id="ARBA00022741"/>
    </source>
</evidence>
<dbReference type="EC" id="6.1.1.10" evidence="2"/>
<keyword evidence="8 12" id="KW-0030">Aminoacyl-tRNA synthetase</keyword>
<evidence type="ECO:0000256" key="8">
    <source>
        <dbReference type="ARBA" id="ARBA00023146"/>
    </source>
</evidence>
<dbReference type="InterPro" id="IPR023458">
    <property type="entry name" value="Met-tRNA_ligase_1"/>
</dbReference>
<organism evidence="12">
    <name type="scientific">mine drainage metagenome</name>
    <dbReference type="NCBI Taxonomy" id="410659"/>
    <lineage>
        <taxon>unclassified sequences</taxon>
        <taxon>metagenomes</taxon>
        <taxon>ecological metagenomes</taxon>
    </lineage>
</organism>
<dbReference type="GO" id="GO:0005829">
    <property type="term" value="C:cytosol"/>
    <property type="evidence" value="ECO:0007669"/>
    <property type="project" value="TreeGrafter"/>
</dbReference>
<dbReference type="InterPro" id="IPR029038">
    <property type="entry name" value="MetRS_Zn"/>
</dbReference>
<comment type="caution">
    <text evidence="12">The sequence shown here is derived from an EMBL/GenBank/DDBJ whole genome shotgun (WGS) entry which is preliminary data.</text>
</comment>
<feature type="non-terminal residue" evidence="12">
    <location>
        <position position="213"/>
    </location>
</feature>
<dbReference type="PANTHER" id="PTHR45765:SF1">
    <property type="entry name" value="METHIONINE--TRNA LIGASE, CYTOPLASMIC"/>
    <property type="match status" value="1"/>
</dbReference>
<dbReference type="Pfam" id="PF09334">
    <property type="entry name" value="tRNA-synt_1g"/>
    <property type="match status" value="1"/>
</dbReference>
<accession>T1A040</accession>
<dbReference type="EMBL" id="AUZZ01009032">
    <property type="protein sequence ID" value="EQD35170.1"/>
    <property type="molecule type" value="Genomic_DNA"/>
</dbReference>